<evidence type="ECO:0000256" key="1">
    <source>
        <dbReference type="ARBA" id="ARBA00022714"/>
    </source>
</evidence>
<reference evidence="5" key="1">
    <citation type="submission" date="2014-08" db="EMBL/GenBank/DDBJ databases">
        <authorList>
            <person name="Sharma Rahul"/>
            <person name="Thines Marco"/>
        </authorList>
    </citation>
    <scope>NUCLEOTIDE SEQUENCE</scope>
</reference>
<dbReference type="CDD" id="cd03062">
    <property type="entry name" value="TRX_Fd_Sucrase"/>
    <property type="match status" value="1"/>
</dbReference>
<dbReference type="InterPro" id="IPR012675">
    <property type="entry name" value="Beta-grasp_dom_sf"/>
</dbReference>
<evidence type="ECO:0000256" key="2">
    <source>
        <dbReference type="ARBA" id="ARBA00022723"/>
    </source>
</evidence>
<dbReference type="InterPro" id="IPR009737">
    <property type="entry name" value="Aim32/Apd1-like"/>
</dbReference>
<dbReference type="PANTHER" id="PTHR31902">
    <property type="entry name" value="ACTIN PATCHES DISTAL PROTEIN 1"/>
    <property type="match status" value="1"/>
</dbReference>
<proteinExistence type="predicted"/>
<dbReference type="Gene3D" id="3.10.20.30">
    <property type="match status" value="1"/>
</dbReference>
<dbReference type="SUPFAM" id="SSF52833">
    <property type="entry name" value="Thioredoxin-like"/>
    <property type="match status" value="1"/>
</dbReference>
<dbReference type="GO" id="GO:0051537">
    <property type="term" value="F:2 iron, 2 sulfur cluster binding"/>
    <property type="evidence" value="ECO:0007669"/>
    <property type="project" value="UniProtKB-KW"/>
</dbReference>
<organism evidence="5">
    <name type="scientific">Phaffia rhodozyma</name>
    <name type="common">Yeast</name>
    <name type="synonym">Xanthophyllomyces dendrorhous</name>
    <dbReference type="NCBI Taxonomy" id="264483"/>
    <lineage>
        <taxon>Eukaryota</taxon>
        <taxon>Fungi</taxon>
        <taxon>Dikarya</taxon>
        <taxon>Basidiomycota</taxon>
        <taxon>Agaricomycotina</taxon>
        <taxon>Tremellomycetes</taxon>
        <taxon>Cystofilobasidiales</taxon>
        <taxon>Mrakiaceae</taxon>
        <taxon>Phaffia</taxon>
    </lineage>
</organism>
<protein>
    <submittedName>
        <fullName evidence="5">Ferredoxin</fullName>
    </submittedName>
</protein>
<dbReference type="InterPro" id="IPR036249">
    <property type="entry name" value="Thioredoxin-like_sf"/>
</dbReference>
<dbReference type="AlphaFoldDB" id="A0A0F7SI14"/>
<dbReference type="Pfam" id="PF06999">
    <property type="entry name" value="Suc_Fer-like"/>
    <property type="match status" value="1"/>
</dbReference>
<dbReference type="SUPFAM" id="SSF54292">
    <property type="entry name" value="2Fe-2S ferredoxin-like"/>
    <property type="match status" value="1"/>
</dbReference>
<keyword evidence="4" id="KW-0411">Iron-sulfur</keyword>
<dbReference type="InterPro" id="IPR001055">
    <property type="entry name" value="Adrenodoxin-like"/>
</dbReference>
<dbReference type="InterPro" id="IPR001041">
    <property type="entry name" value="2Fe-2S_ferredoxin-type"/>
</dbReference>
<dbReference type="Gene3D" id="3.40.30.10">
    <property type="entry name" value="Glutaredoxin"/>
    <property type="match status" value="1"/>
</dbReference>
<dbReference type="GO" id="GO:0046872">
    <property type="term" value="F:metal ion binding"/>
    <property type="evidence" value="ECO:0007669"/>
    <property type="project" value="UniProtKB-KW"/>
</dbReference>
<accession>A0A0F7SI14</accession>
<evidence type="ECO:0000313" key="5">
    <source>
        <dbReference type="EMBL" id="CDZ98030.1"/>
    </source>
</evidence>
<dbReference type="EMBL" id="LN483273">
    <property type="protein sequence ID" value="CDZ98030.1"/>
    <property type="molecule type" value="Genomic_DNA"/>
</dbReference>
<name>A0A0F7SI14_PHARH</name>
<keyword evidence="2" id="KW-0479">Metal-binding</keyword>
<keyword evidence="1" id="KW-0001">2Fe-2S</keyword>
<sequence>MRHTAYLRTIFNRATPITSLTSPPFTTELLRSTASPSKTHLLLHLPVVPSKWPAKFSPHNFPAGDIVERSVIPGLENILEATSVTDEKVKGALARAKAKAGTVGMLIAWDGTKSDLPNQDDSNPIGLDTLKEKDVEGVWYIPGKKKIVLERGRIDKPIDINAVADRIVEGKGEEKEEIDIYICTHGSRDCRCGDVGGALVDALQVEIDRLDVSQRVNVWEVSHVGGHKYAANALIFPAHQLLGNLRPSHAPLLLSSLLSSPADPTASSPLMLPFWRGTSGMSKAEMDDRYEKALSSGGGIGAPWIESASKGAEADFVKDIKQEKEEVPIIFKTWEGEDVEVIGTVGETLMDLGKRYDLGSIEGVCGGVLECATCHCYVPFEPYPAPVSEITDAEEDMLGMAIDEREESRLGCQIKVDQALSAWCAAGGKIGLPRY</sequence>
<keyword evidence="3" id="KW-0408">Iron</keyword>
<evidence type="ECO:0000256" key="3">
    <source>
        <dbReference type="ARBA" id="ARBA00023004"/>
    </source>
</evidence>
<evidence type="ECO:0000256" key="4">
    <source>
        <dbReference type="ARBA" id="ARBA00023014"/>
    </source>
</evidence>
<dbReference type="PRINTS" id="PR00355">
    <property type="entry name" value="ADRENODOXIN"/>
</dbReference>
<dbReference type="CDD" id="cd00207">
    <property type="entry name" value="fer2"/>
    <property type="match status" value="1"/>
</dbReference>
<dbReference type="InterPro" id="IPR036010">
    <property type="entry name" value="2Fe-2S_ferredoxin-like_sf"/>
</dbReference>
<dbReference type="GO" id="GO:0140647">
    <property type="term" value="P:P450-containing electron transport chain"/>
    <property type="evidence" value="ECO:0007669"/>
    <property type="project" value="InterPro"/>
</dbReference>